<dbReference type="EMBL" id="CP061800">
    <property type="protein sequence ID" value="QTA86162.1"/>
    <property type="molecule type" value="Genomic_DNA"/>
</dbReference>
<sequence>MNAGDPATTTDDIGATDLAGKPRIREDVIDIGAYEYQE</sequence>
<evidence type="ECO:0000313" key="2">
    <source>
        <dbReference type="Proteomes" id="UP000663722"/>
    </source>
</evidence>
<dbReference type="Proteomes" id="UP000663722">
    <property type="component" value="Chromosome"/>
</dbReference>
<proteinExistence type="predicted"/>
<gene>
    <name evidence="1" type="ORF">dnm_021830</name>
</gene>
<protein>
    <submittedName>
        <fullName evidence="1">Uncharacterized protein</fullName>
    </submittedName>
</protein>
<keyword evidence="2" id="KW-1185">Reference proteome</keyword>
<dbReference type="KEGG" id="dmm:dnm_021830"/>
<reference evidence="1" key="1">
    <citation type="journal article" date="2021" name="Microb. Physiol.">
        <title>Proteogenomic Insights into the Physiology of Marine, Sulfate-Reducing, Filamentous Desulfonema limicola and Desulfonema magnum.</title>
        <authorList>
            <person name="Schnaars V."/>
            <person name="Wohlbrand L."/>
            <person name="Scheve S."/>
            <person name="Hinrichs C."/>
            <person name="Reinhardt R."/>
            <person name="Rabus R."/>
        </authorList>
    </citation>
    <scope>NUCLEOTIDE SEQUENCE</scope>
    <source>
        <strain evidence="1">4be13</strain>
    </source>
</reference>
<dbReference type="AlphaFoldDB" id="A0A975BIV1"/>
<accession>A0A975BIV1</accession>
<dbReference type="NCBIfam" id="NF041518">
    <property type="entry name" value="choice_anch_Q"/>
    <property type="match status" value="1"/>
</dbReference>
<evidence type="ECO:0000313" key="1">
    <source>
        <dbReference type="EMBL" id="QTA86162.1"/>
    </source>
</evidence>
<organism evidence="1 2">
    <name type="scientific">Desulfonema magnum</name>
    <dbReference type="NCBI Taxonomy" id="45655"/>
    <lineage>
        <taxon>Bacteria</taxon>
        <taxon>Pseudomonadati</taxon>
        <taxon>Thermodesulfobacteriota</taxon>
        <taxon>Desulfobacteria</taxon>
        <taxon>Desulfobacterales</taxon>
        <taxon>Desulfococcaceae</taxon>
        <taxon>Desulfonema</taxon>
    </lineage>
</organism>
<name>A0A975BIV1_9BACT</name>
<dbReference type="InterPro" id="IPR059226">
    <property type="entry name" value="Choice_anch_Q_dom"/>
</dbReference>